<sequence length="331" mass="36462">MNDNKDTRSGKTLGDIRIGDLSPELQKRLADAIRAAQPQLNEVNRVIAARIAPQVEGIVRAAAANIPKVLPNFVLPPLKIDYETLFPNLAEFNETLLSGLKPALEATHLLQREQFGKIFEQLRRVAERILPPNWHGANGLSVDLLETLLLDEGLPLAWVPPKAVLEKVFAAPTPAQRRNVIGRNWKIIGESCVQVLDSIEDPSLGEHVQFARLSAVSLLGGSPAPSQALSANLLDSVLRAEFSSPARKTVTSQKTRLDMEDYPIRVAIVLGAVWAAHGEYWPDKGHKIPHTFSRHASAHGVSRRQYTKINATLSLMHVTSLLKMLDVDTPR</sequence>
<dbReference type="Proteomes" id="UP000295151">
    <property type="component" value="Unassembled WGS sequence"/>
</dbReference>
<accession>A0A4R7T8N4</accession>
<protein>
    <submittedName>
        <fullName evidence="1">Uncharacterized protein</fullName>
    </submittedName>
</protein>
<proteinExistence type="predicted"/>
<dbReference type="RefSeq" id="WP_133977316.1">
    <property type="nucleotide sequence ID" value="NZ_SOCE01000001.1"/>
</dbReference>
<evidence type="ECO:0000313" key="2">
    <source>
        <dbReference type="Proteomes" id="UP000295151"/>
    </source>
</evidence>
<reference evidence="1 2" key="1">
    <citation type="submission" date="2019-03" db="EMBL/GenBank/DDBJ databases">
        <title>Genomic Encyclopedia of Type Strains, Phase III (KMG-III): the genomes of soil and plant-associated and newly described type strains.</title>
        <authorList>
            <person name="Whitman W."/>
        </authorList>
    </citation>
    <scope>NUCLEOTIDE SEQUENCE [LARGE SCALE GENOMIC DNA]</scope>
    <source>
        <strain evidence="1 2">VKM Ac-2575</strain>
    </source>
</reference>
<comment type="caution">
    <text evidence="1">The sequence shown here is derived from an EMBL/GenBank/DDBJ whole genome shotgun (WGS) entry which is preliminary data.</text>
</comment>
<keyword evidence="2" id="KW-1185">Reference proteome</keyword>
<dbReference type="EMBL" id="SOCE01000001">
    <property type="protein sequence ID" value="TDU87558.1"/>
    <property type="molecule type" value="Genomic_DNA"/>
</dbReference>
<evidence type="ECO:0000313" key="1">
    <source>
        <dbReference type="EMBL" id="TDU87558.1"/>
    </source>
</evidence>
<organism evidence="1 2">
    <name type="scientific">Kribbella voronezhensis</name>
    <dbReference type="NCBI Taxonomy" id="2512212"/>
    <lineage>
        <taxon>Bacteria</taxon>
        <taxon>Bacillati</taxon>
        <taxon>Actinomycetota</taxon>
        <taxon>Actinomycetes</taxon>
        <taxon>Propionibacteriales</taxon>
        <taxon>Kribbellaceae</taxon>
        <taxon>Kribbella</taxon>
    </lineage>
</organism>
<dbReference type="OrthoDB" id="4549247at2"/>
<gene>
    <name evidence="1" type="ORF">EV138_1082</name>
</gene>
<dbReference type="AlphaFoldDB" id="A0A4R7T8N4"/>
<name>A0A4R7T8N4_9ACTN</name>